<evidence type="ECO:0000313" key="3">
    <source>
        <dbReference type="Proteomes" id="UP000589896"/>
    </source>
</evidence>
<gene>
    <name evidence="2" type="ORF">H0E82_10850</name>
</gene>
<feature type="chain" id="PRO_5031254486" description="DUF5666 domain-containing protein" evidence="1">
    <location>
        <begin position="25"/>
        <end position="123"/>
    </location>
</feature>
<organism evidence="2 3">
    <name type="scientific">Luteimonas deserti</name>
    <dbReference type="NCBI Taxonomy" id="2752306"/>
    <lineage>
        <taxon>Bacteria</taxon>
        <taxon>Pseudomonadati</taxon>
        <taxon>Pseudomonadota</taxon>
        <taxon>Gammaproteobacteria</taxon>
        <taxon>Lysobacterales</taxon>
        <taxon>Lysobacteraceae</taxon>
        <taxon>Luteimonas</taxon>
    </lineage>
</organism>
<keyword evidence="3" id="KW-1185">Reference proteome</keyword>
<keyword evidence="1" id="KW-0732">Signal</keyword>
<name>A0A7Z0TWE7_9GAMM</name>
<evidence type="ECO:0000313" key="2">
    <source>
        <dbReference type="EMBL" id="NYZ63259.1"/>
    </source>
</evidence>
<dbReference type="Proteomes" id="UP000589896">
    <property type="component" value="Unassembled WGS sequence"/>
</dbReference>
<dbReference type="EMBL" id="JACCJZ010000017">
    <property type="protein sequence ID" value="NYZ63259.1"/>
    <property type="molecule type" value="Genomic_DNA"/>
</dbReference>
<accession>A0A7Z0TWE7</accession>
<sequence length="123" mass="12528">MPNLATLSAFVTAGLLTLASAGCASGSGSPGAEGEPGTLQGRIVSIDTDPWMYDGSAVIRIATDTGREVPVELPARWNLCAAPPVDVAALAPGQQVEVVGRVGHAGAVVVCDDATHRLRPLDR</sequence>
<proteinExistence type="predicted"/>
<comment type="caution">
    <text evidence="2">The sequence shown here is derived from an EMBL/GenBank/DDBJ whole genome shotgun (WGS) entry which is preliminary data.</text>
</comment>
<protein>
    <recommendedName>
        <fullName evidence="4">DUF5666 domain-containing protein</fullName>
    </recommendedName>
</protein>
<dbReference type="RefSeq" id="WP_180545463.1">
    <property type="nucleotide sequence ID" value="NZ_JACCJZ010000017.1"/>
</dbReference>
<evidence type="ECO:0000256" key="1">
    <source>
        <dbReference type="SAM" id="SignalP"/>
    </source>
</evidence>
<evidence type="ECO:0008006" key="4">
    <source>
        <dbReference type="Google" id="ProtNLM"/>
    </source>
</evidence>
<reference evidence="2 3" key="1">
    <citation type="submission" date="2020-07" db="EMBL/GenBank/DDBJ databases">
        <title>isolation of Luteimonas sp. SJ-16.</title>
        <authorList>
            <person name="Huang X.-X."/>
            <person name="Xu L."/>
            <person name="Sun J.-Q."/>
        </authorList>
    </citation>
    <scope>NUCLEOTIDE SEQUENCE [LARGE SCALE GENOMIC DNA]</scope>
    <source>
        <strain evidence="2 3">SJ-16</strain>
    </source>
</reference>
<feature type="signal peptide" evidence="1">
    <location>
        <begin position="1"/>
        <end position="24"/>
    </location>
</feature>
<dbReference type="AlphaFoldDB" id="A0A7Z0TWE7"/>